<feature type="compositionally biased region" description="Basic residues" evidence="1">
    <location>
        <begin position="1"/>
        <end position="10"/>
    </location>
</feature>
<dbReference type="AlphaFoldDB" id="A0ABC8ZPN1"/>
<organism evidence="2 3">
    <name type="scientific">Urochloa decumbens</name>
    <dbReference type="NCBI Taxonomy" id="240449"/>
    <lineage>
        <taxon>Eukaryota</taxon>
        <taxon>Viridiplantae</taxon>
        <taxon>Streptophyta</taxon>
        <taxon>Embryophyta</taxon>
        <taxon>Tracheophyta</taxon>
        <taxon>Spermatophyta</taxon>
        <taxon>Magnoliopsida</taxon>
        <taxon>Liliopsida</taxon>
        <taxon>Poales</taxon>
        <taxon>Poaceae</taxon>
        <taxon>PACMAD clade</taxon>
        <taxon>Panicoideae</taxon>
        <taxon>Panicodae</taxon>
        <taxon>Paniceae</taxon>
        <taxon>Melinidinae</taxon>
        <taxon>Urochloa</taxon>
    </lineage>
</organism>
<keyword evidence="3" id="KW-1185">Reference proteome</keyword>
<reference evidence="3" key="1">
    <citation type="submission" date="2024-06" db="EMBL/GenBank/DDBJ databases">
        <authorList>
            <person name="Ryan C."/>
        </authorList>
    </citation>
    <scope>NUCLEOTIDE SEQUENCE [LARGE SCALE GENOMIC DNA]</scope>
</reference>
<dbReference type="InterPro" id="IPR004252">
    <property type="entry name" value="Probable_transposase_24"/>
</dbReference>
<evidence type="ECO:0000256" key="1">
    <source>
        <dbReference type="SAM" id="MobiDB-lite"/>
    </source>
</evidence>
<reference evidence="2 3" key="2">
    <citation type="submission" date="2024-10" db="EMBL/GenBank/DDBJ databases">
        <authorList>
            <person name="Ryan C."/>
        </authorList>
    </citation>
    <scope>NUCLEOTIDE SEQUENCE [LARGE SCALE GENOMIC DNA]</scope>
</reference>
<proteinExistence type="predicted"/>
<protein>
    <submittedName>
        <fullName evidence="2">Uncharacterized protein</fullName>
    </submittedName>
</protein>
<dbReference type="EMBL" id="OZ075129">
    <property type="protein sequence ID" value="CAL4963749.1"/>
    <property type="molecule type" value="Genomic_DNA"/>
</dbReference>
<dbReference type="Proteomes" id="UP001497457">
    <property type="component" value="Chromosome 19rd"/>
</dbReference>
<feature type="compositionally biased region" description="Basic and acidic residues" evidence="1">
    <location>
        <begin position="13"/>
        <end position="22"/>
    </location>
</feature>
<gene>
    <name evidence="2" type="ORF">URODEC1_LOCUS46285</name>
</gene>
<sequence length="523" mass="57974">MPPGRKKGQTKAHTTEEPHTEIERERAKAMMRNNQMLQSLSLTALASIVNKSIAKTKSMARENSGSLYELEDMEDIEHGVVDKVSHNTIMSTGGTRGSKRIIPPGVQDQPARITRQRIRELSSTEEGLNGKSPNTQEDALIAAHCSTQADDEIHMCNEGEPNVVRDGSNRGRSMDKHLGGLSRGLNAKIPVVIAEGKRRPEAPIEAAKLASESGIIVRQHVPIYTHWKEYKKDEATCKDYMGKIADKFSMDINNQAVKYACTDLLRCRQRNMRHHLKKAFFDGVPANQVTTTSPVDTMTDEQWQALVDMWSSPKHKETCTKAKLSRENVRYPQKTGSRCFIAHAYVSKQEKYKDGPPTAIDLFKDTHCSSKTGLSEPVRQAIAQMEAIIAEPAEGQLQKTPVEAVAQVLISSSFLQNVGLEQATPKRSAKSAAAAAAAAASAAARVEELEAEVEAEKQGSAVHGDKVDSQQDELETLKKFEESEEAREKQSEEIENLKKQAEENRKHSVETNALLRRLFSLDK</sequence>
<dbReference type="PANTHER" id="PTHR33063">
    <property type="entry name" value="OS02G0583500 PROTEIN"/>
    <property type="match status" value="1"/>
</dbReference>
<name>A0ABC8ZPN1_9POAL</name>
<evidence type="ECO:0000313" key="3">
    <source>
        <dbReference type="Proteomes" id="UP001497457"/>
    </source>
</evidence>
<feature type="region of interest" description="Disordered" evidence="1">
    <location>
        <begin position="1"/>
        <end position="22"/>
    </location>
</feature>
<evidence type="ECO:0000313" key="2">
    <source>
        <dbReference type="EMBL" id="CAL4963749.1"/>
    </source>
</evidence>
<feature type="region of interest" description="Disordered" evidence="1">
    <location>
        <begin position="455"/>
        <end position="510"/>
    </location>
</feature>
<feature type="compositionally biased region" description="Basic and acidic residues" evidence="1">
    <location>
        <begin position="463"/>
        <end position="509"/>
    </location>
</feature>
<dbReference type="Pfam" id="PF03004">
    <property type="entry name" value="Transposase_24"/>
    <property type="match status" value="1"/>
</dbReference>
<dbReference type="PANTHER" id="PTHR33063:SF16">
    <property type="entry name" value="OS02G0241300 PROTEIN"/>
    <property type="match status" value="1"/>
</dbReference>
<accession>A0ABC8ZPN1</accession>